<keyword evidence="2" id="KW-1185">Reference proteome</keyword>
<dbReference type="Proteomes" id="UP001500954">
    <property type="component" value="Unassembled WGS sequence"/>
</dbReference>
<evidence type="ECO:0008006" key="3">
    <source>
        <dbReference type="Google" id="ProtNLM"/>
    </source>
</evidence>
<proteinExistence type="predicted"/>
<gene>
    <name evidence="1" type="ORF">GCM10022395_23490</name>
</gene>
<comment type="caution">
    <text evidence="1">The sequence shown here is derived from an EMBL/GenBank/DDBJ whole genome shotgun (WGS) entry which is preliminary data.</text>
</comment>
<name>A0ABP6XXM4_9FLAO</name>
<dbReference type="Pfam" id="PF13715">
    <property type="entry name" value="CarbopepD_reg_2"/>
    <property type="match status" value="1"/>
</dbReference>
<evidence type="ECO:0000313" key="2">
    <source>
        <dbReference type="Proteomes" id="UP001500954"/>
    </source>
</evidence>
<reference evidence="2" key="1">
    <citation type="journal article" date="2019" name="Int. J. Syst. Evol. Microbiol.">
        <title>The Global Catalogue of Microorganisms (GCM) 10K type strain sequencing project: providing services to taxonomists for standard genome sequencing and annotation.</title>
        <authorList>
            <consortium name="The Broad Institute Genomics Platform"/>
            <consortium name="The Broad Institute Genome Sequencing Center for Infectious Disease"/>
            <person name="Wu L."/>
            <person name="Ma J."/>
        </authorList>
    </citation>
    <scope>NUCLEOTIDE SEQUENCE [LARGE SCALE GENOMIC DNA]</scope>
    <source>
        <strain evidence="2">JCM 17111</strain>
    </source>
</reference>
<dbReference type="InterPro" id="IPR008969">
    <property type="entry name" value="CarboxyPept-like_regulatory"/>
</dbReference>
<organism evidence="1 2">
    <name type="scientific">Snuella lapsa</name>
    <dbReference type="NCBI Taxonomy" id="870481"/>
    <lineage>
        <taxon>Bacteria</taxon>
        <taxon>Pseudomonadati</taxon>
        <taxon>Bacteroidota</taxon>
        <taxon>Flavobacteriia</taxon>
        <taxon>Flavobacteriales</taxon>
        <taxon>Flavobacteriaceae</taxon>
        <taxon>Snuella</taxon>
    </lineage>
</organism>
<protein>
    <recommendedName>
        <fullName evidence="3">Carboxypeptidase regulatory-like domain-containing protein</fullName>
    </recommendedName>
</protein>
<dbReference type="SUPFAM" id="SSF49464">
    <property type="entry name" value="Carboxypeptidase regulatory domain-like"/>
    <property type="match status" value="1"/>
</dbReference>
<sequence>MKGKVISSINGKPISGAKIEMVDRNLNSTTDNSGNFRIGEITGRCYAPKIKVTYEGYKPFEIELESDSDYQNYKLKKESKSVDFEEPFYPDPNDRNTFISSTWIEKYSEDFEMKSDSLIIYLDEDNPAKEIELIKQKFKNKNVLQ</sequence>
<dbReference type="EMBL" id="BAABCY010000064">
    <property type="protein sequence ID" value="GAA3573511.1"/>
    <property type="molecule type" value="Genomic_DNA"/>
</dbReference>
<evidence type="ECO:0000313" key="1">
    <source>
        <dbReference type="EMBL" id="GAA3573511.1"/>
    </source>
</evidence>
<accession>A0ABP6XXM4</accession>
<dbReference type="Gene3D" id="2.60.40.1120">
    <property type="entry name" value="Carboxypeptidase-like, regulatory domain"/>
    <property type="match status" value="1"/>
</dbReference>